<reference evidence="2 3" key="1">
    <citation type="submission" date="2020-08" db="EMBL/GenBank/DDBJ databases">
        <title>Genome public.</title>
        <authorList>
            <person name="Liu C."/>
            <person name="Sun Q."/>
        </authorList>
    </citation>
    <scope>NUCLEOTIDE SEQUENCE [LARGE SCALE GENOMIC DNA]</scope>
    <source>
        <strain evidence="2 3">NSJ-43</strain>
    </source>
</reference>
<evidence type="ECO:0008006" key="4">
    <source>
        <dbReference type="Google" id="ProtNLM"/>
    </source>
</evidence>
<dbReference type="EMBL" id="JACOPD010000005">
    <property type="protein sequence ID" value="MBC5680858.1"/>
    <property type="molecule type" value="Genomic_DNA"/>
</dbReference>
<comment type="caution">
    <text evidence="2">The sequence shown here is derived from an EMBL/GenBank/DDBJ whole genome shotgun (WGS) entry which is preliminary data.</text>
</comment>
<keyword evidence="1" id="KW-0812">Transmembrane</keyword>
<evidence type="ECO:0000256" key="1">
    <source>
        <dbReference type="SAM" id="Phobius"/>
    </source>
</evidence>
<evidence type="ECO:0000313" key="3">
    <source>
        <dbReference type="Proteomes" id="UP000628463"/>
    </source>
</evidence>
<gene>
    <name evidence="2" type="ORF">H8S01_07795</name>
</gene>
<organism evidence="2 3">
    <name type="scientific">Lachnospira hominis</name>
    <name type="common">ex Liu et al. 2021</name>
    <dbReference type="NCBI Taxonomy" id="2763051"/>
    <lineage>
        <taxon>Bacteria</taxon>
        <taxon>Bacillati</taxon>
        <taxon>Bacillota</taxon>
        <taxon>Clostridia</taxon>
        <taxon>Lachnospirales</taxon>
        <taxon>Lachnospiraceae</taxon>
        <taxon>Lachnospira</taxon>
    </lineage>
</organism>
<keyword evidence="1" id="KW-1133">Transmembrane helix</keyword>
<accession>A0ABR7G093</accession>
<feature type="transmembrane region" description="Helical" evidence="1">
    <location>
        <begin position="59"/>
        <end position="78"/>
    </location>
</feature>
<protein>
    <recommendedName>
        <fullName evidence="4">XRE family transcriptional regulator</fullName>
    </recommendedName>
</protein>
<dbReference type="RefSeq" id="WP_186836822.1">
    <property type="nucleotide sequence ID" value="NZ_JACOPD010000005.1"/>
</dbReference>
<keyword evidence="3" id="KW-1185">Reference proteome</keyword>
<evidence type="ECO:0000313" key="2">
    <source>
        <dbReference type="EMBL" id="MBC5680858.1"/>
    </source>
</evidence>
<proteinExistence type="predicted"/>
<name>A0ABR7G093_9FIRM</name>
<dbReference type="Proteomes" id="UP000628463">
    <property type="component" value="Unassembled WGS sequence"/>
</dbReference>
<keyword evidence="1" id="KW-0472">Membrane</keyword>
<sequence>MFNKFFEEVARKRLTENAFLRWQIQRNDRFYRKKGWVKKMSNGGEAIDIIKVHAHNEKINALMLLVCLGAPFLGTIASEITDRK</sequence>